<sequence>LNNDDGEYAVAHSTEQSPHLKSIQEKTVASYPLSDNRMLVPSIEGAFLKFLIQISKATRVLEIGTFTGYSALWMAECLQGRGSEAKITTLEKNEKFFKAAKENIESSGLGHLIEMKFGDARETLLNLDNSVKFDIVFIDADKGNYINYYNTILERNLLSDDGFIVADNVLFGGHVSQVAKGKDLSHVPDHDVNLAKQIHEFNEYVINDQRTTKVLLPCFDGVNLIQKKK</sequence>
<evidence type="ECO:0000313" key="1">
    <source>
        <dbReference type="EMBL" id="CAG8692315.1"/>
    </source>
</evidence>
<accession>A0ACA9P584</accession>
<evidence type="ECO:0000313" key="2">
    <source>
        <dbReference type="Proteomes" id="UP000789920"/>
    </source>
</evidence>
<organism evidence="1 2">
    <name type="scientific">Racocetra persica</name>
    <dbReference type="NCBI Taxonomy" id="160502"/>
    <lineage>
        <taxon>Eukaryota</taxon>
        <taxon>Fungi</taxon>
        <taxon>Fungi incertae sedis</taxon>
        <taxon>Mucoromycota</taxon>
        <taxon>Glomeromycotina</taxon>
        <taxon>Glomeromycetes</taxon>
        <taxon>Diversisporales</taxon>
        <taxon>Gigasporaceae</taxon>
        <taxon>Racocetra</taxon>
    </lineage>
</organism>
<name>A0ACA9P584_9GLOM</name>
<comment type="caution">
    <text evidence="1">The sequence shown here is derived from an EMBL/GenBank/DDBJ whole genome shotgun (WGS) entry which is preliminary data.</text>
</comment>
<protein>
    <submittedName>
        <fullName evidence="1">10721_t:CDS:1</fullName>
    </submittedName>
</protein>
<proteinExistence type="predicted"/>
<reference evidence="1" key="1">
    <citation type="submission" date="2021-06" db="EMBL/GenBank/DDBJ databases">
        <authorList>
            <person name="Kallberg Y."/>
            <person name="Tangrot J."/>
            <person name="Rosling A."/>
        </authorList>
    </citation>
    <scope>NUCLEOTIDE SEQUENCE</scope>
    <source>
        <strain evidence="1">MA461A</strain>
    </source>
</reference>
<dbReference type="EMBL" id="CAJVQC010018296">
    <property type="protein sequence ID" value="CAG8692315.1"/>
    <property type="molecule type" value="Genomic_DNA"/>
</dbReference>
<keyword evidence="2" id="KW-1185">Reference proteome</keyword>
<gene>
    <name evidence="1" type="ORF">RPERSI_LOCUS9613</name>
</gene>
<dbReference type="Proteomes" id="UP000789920">
    <property type="component" value="Unassembled WGS sequence"/>
</dbReference>
<feature type="non-terminal residue" evidence="1">
    <location>
        <position position="1"/>
    </location>
</feature>